<dbReference type="AlphaFoldDB" id="A0A4R1G0Z6"/>
<name>A0A4R1G0Z6_9PAST</name>
<evidence type="ECO:0000256" key="1">
    <source>
        <dbReference type="SAM" id="Phobius"/>
    </source>
</evidence>
<dbReference type="Proteomes" id="UP000294702">
    <property type="component" value="Unassembled WGS sequence"/>
</dbReference>
<dbReference type="Pfam" id="PF03956">
    <property type="entry name" value="Lys_export"/>
    <property type="match status" value="1"/>
</dbReference>
<dbReference type="GO" id="GO:0005886">
    <property type="term" value="C:plasma membrane"/>
    <property type="evidence" value="ECO:0007669"/>
    <property type="project" value="TreeGrafter"/>
</dbReference>
<evidence type="ECO:0000313" key="3">
    <source>
        <dbReference type="Proteomes" id="UP000294702"/>
    </source>
</evidence>
<feature type="transmembrane region" description="Helical" evidence="1">
    <location>
        <begin position="165"/>
        <end position="191"/>
    </location>
</feature>
<dbReference type="OrthoDB" id="5451742at2"/>
<feature type="transmembrane region" description="Helical" evidence="1">
    <location>
        <begin position="232"/>
        <end position="253"/>
    </location>
</feature>
<organism evidence="2 3">
    <name type="scientific">Volucribacter psittacicida</name>
    <dbReference type="NCBI Taxonomy" id="203482"/>
    <lineage>
        <taxon>Bacteria</taxon>
        <taxon>Pseudomonadati</taxon>
        <taxon>Pseudomonadota</taxon>
        <taxon>Gammaproteobacteria</taxon>
        <taxon>Pasteurellales</taxon>
        <taxon>Pasteurellaceae</taxon>
        <taxon>Volucribacter</taxon>
    </lineage>
</organism>
<keyword evidence="3" id="KW-1185">Reference proteome</keyword>
<reference evidence="2 3" key="1">
    <citation type="submission" date="2019-03" db="EMBL/GenBank/DDBJ databases">
        <title>Genomic Encyclopedia of Type Strains, Phase IV (KMG-IV): sequencing the most valuable type-strain genomes for metagenomic binning, comparative biology and taxonomic classification.</title>
        <authorList>
            <person name="Goeker M."/>
        </authorList>
    </citation>
    <scope>NUCLEOTIDE SEQUENCE [LARGE SCALE GENOMIC DNA]</scope>
    <source>
        <strain evidence="2 3">DSM 15534</strain>
    </source>
</reference>
<dbReference type="PANTHER" id="PTHR35804">
    <property type="entry name" value="LYSINE EXPORTER LYSO"/>
    <property type="match status" value="1"/>
</dbReference>
<feature type="transmembrane region" description="Helical" evidence="1">
    <location>
        <begin position="273"/>
        <end position="295"/>
    </location>
</feature>
<keyword evidence="1" id="KW-1133">Transmembrane helix</keyword>
<feature type="transmembrane region" description="Helical" evidence="1">
    <location>
        <begin position="203"/>
        <end position="225"/>
    </location>
</feature>
<comment type="caution">
    <text evidence="2">The sequence shown here is derived from an EMBL/GenBank/DDBJ whole genome shotgun (WGS) entry which is preliminary data.</text>
</comment>
<dbReference type="PANTHER" id="PTHR35804:SF1">
    <property type="entry name" value="LYSINE EXPORTER LYSO"/>
    <property type="match status" value="1"/>
</dbReference>
<feature type="transmembrane region" description="Helical" evidence="1">
    <location>
        <begin position="58"/>
        <end position="81"/>
    </location>
</feature>
<dbReference type="EMBL" id="SMFT01000001">
    <property type="protein sequence ID" value="TCK01737.1"/>
    <property type="molecule type" value="Genomic_DNA"/>
</dbReference>
<evidence type="ECO:0000313" key="2">
    <source>
        <dbReference type="EMBL" id="TCK01737.1"/>
    </source>
</evidence>
<dbReference type="RefSeq" id="WP_132688370.1">
    <property type="nucleotide sequence ID" value="NZ_SMFT01000001.1"/>
</dbReference>
<feature type="transmembrane region" description="Helical" evidence="1">
    <location>
        <begin position="26"/>
        <end position="46"/>
    </location>
</feature>
<dbReference type="GO" id="GO:0015661">
    <property type="term" value="F:L-lysine efflux transmembrane transporter activity"/>
    <property type="evidence" value="ECO:0007669"/>
    <property type="project" value="InterPro"/>
</dbReference>
<feature type="transmembrane region" description="Helical" evidence="1">
    <location>
        <begin position="134"/>
        <end position="153"/>
    </location>
</feature>
<dbReference type="InterPro" id="IPR005642">
    <property type="entry name" value="LysO"/>
</dbReference>
<protein>
    <submittedName>
        <fullName evidence="2">Uncharacterized membrane protein YbjE (DUF340 family)</fullName>
    </submittedName>
</protein>
<keyword evidence="1" id="KW-0812">Transmembrane</keyword>
<feature type="transmembrane region" description="Helical" evidence="1">
    <location>
        <begin position="102"/>
        <end position="122"/>
    </location>
</feature>
<proteinExistence type="predicted"/>
<accession>A0A4R1G0Z6</accession>
<gene>
    <name evidence="2" type="ORF">EV694_0360</name>
</gene>
<sequence>MFEGLLIILVPMFLGYCFKVRKFLPLINQLVMLLLYIILFVMGYNLGQLENIIQTLPLIASSALIFAFMINGFNLLGLILYGKFQQQKPLQHHKASISRWHLLFDSFKLCSTVIIGFIIGMLTQTYFTLPNDTSTYLLIVLIFFVGIQLRNNGISLIQAFFNKQGIYTALIMIITSLLGGIISALCLNLPMAQGLAIASGLGWYTLSSIILNDAWGAVFGSIAFLNDLLKEILSLFLIPLLMVRFRSAAIGVAGATALDCTLPIIQRSGGIEVVPLAISFGFITNIMAPILLVIFSSMPLG</sequence>
<keyword evidence="1" id="KW-0472">Membrane</keyword>